<feature type="transmembrane region" description="Helical" evidence="8">
    <location>
        <begin position="381"/>
        <end position="402"/>
    </location>
</feature>
<evidence type="ECO:0000313" key="10">
    <source>
        <dbReference type="EMBL" id="SVA43467.1"/>
    </source>
</evidence>
<dbReference type="InterPro" id="IPR003004">
    <property type="entry name" value="GspF/PilC"/>
</dbReference>
<evidence type="ECO:0000256" key="6">
    <source>
        <dbReference type="ARBA" id="ARBA00022989"/>
    </source>
</evidence>
<organism evidence="10">
    <name type="scientific">marine metagenome</name>
    <dbReference type="NCBI Taxonomy" id="408172"/>
    <lineage>
        <taxon>unclassified sequences</taxon>
        <taxon>metagenomes</taxon>
        <taxon>ecological metagenomes</taxon>
    </lineage>
</organism>
<evidence type="ECO:0000256" key="8">
    <source>
        <dbReference type="SAM" id="Phobius"/>
    </source>
</evidence>
<dbReference type="InterPro" id="IPR018076">
    <property type="entry name" value="T2SS_GspF_dom"/>
</dbReference>
<dbReference type="InterPro" id="IPR042094">
    <property type="entry name" value="T2SS_GspF_sf"/>
</dbReference>
<evidence type="ECO:0000256" key="2">
    <source>
        <dbReference type="ARBA" id="ARBA00005745"/>
    </source>
</evidence>
<feature type="transmembrane region" description="Helical" evidence="8">
    <location>
        <begin position="218"/>
        <end position="244"/>
    </location>
</feature>
<gene>
    <name evidence="10" type="ORF">METZ01_LOCUS96321</name>
</gene>
<feature type="domain" description="Type II secretion system protein GspF" evidence="9">
    <location>
        <begin position="76"/>
        <end position="199"/>
    </location>
</feature>
<feature type="domain" description="Type II secretion system protein GspF" evidence="9">
    <location>
        <begin position="279"/>
        <end position="400"/>
    </location>
</feature>
<protein>
    <recommendedName>
        <fullName evidence="9">Type II secretion system protein GspF domain-containing protein</fullName>
    </recommendedName>
</protein>
<keyword evidence="5 8" id="KW-0812">Transmembrane</keyword>
<accession>A0A381VV28</accession>
<keyword evidence="3" id="KW-1003">Cell membrane</keyword>
<feature type="transmembrane region" description="Helical" evidence="8">
    <location>
        <begin position="178"/>
        <end position="198"/>
    </location>
</feature>
<proteinExistence type="inferred from homology"/>
<evidence type="ECO:0000256" key="3">
    <source>
        <dbReference type="ARBA" id="ARBA00022475"/>
    </source>
</evidence>
<dbReference type="Pfam" id="PF00482">
    <property type="entry name" value="T2SSF"/>
    <property type="match status" value="2"/>
</dbReference>
<dbReference type="FunFam" id="1.20.81.30:FF:000001">
    <property type="entry name" value="Type II secretion system protein F"/>
    <property type="match status" value="1"/>
</dbReference>
<keyword evidence="6 8" id="KW-1133">Transmembrane helix</keyword>
<reference evidence="10" key="1">
    <citation type="submission" date="2018-05" db="EMBL/GenBank/DDBJ databases">
        <authorList>
            <person name="Lanie J.A."/>
            <person name="Ng W.-L."/>
            <person name="Kazmierczak K.M."/>
            <person name="Andrzejewski T.M."/>
            <person name="Davidsen T.M."/>
            <person name="Wayne K.J."/>
            <person name="Tettelin H."/>
            <person name="Glass J.I."/>
            <person name="Rusch D."/>
            <person name="Podicherti R."/>
            <person name="Tsui H.-C.T."/>
            <person name="Winkler M.E."/>
        </authorList>
    </citation>
    <scope>NUCLEOTIDE SEQUENCE</scope>
</reference>
<dbReference type="AlphaFoldDB" id="A0A381VV28"/>
<evidence type="ECO:0000259" key="9">
    <source>
        <dbReference type="Pfam" id="PF00482"/>
    </source>
</evidence>
<evidence type="ECO:0000256" key="7">
    <source>
        <dbReference type="ARBA" id="ARBA00023136"/>
    </source>
</evidence>
<dbReference type="PANTHER" id="PTHR30012:SF0">
    <property type="entry name" value="TYPE II SECRETION SYSTEM PROTEIN F-RELATED"/>
    <property type="match status" value="1"/>
</dbReference>
<evidence type="ECO:0000256" key="5">
    <source>
        <dbReference type="ARBA" id="ARBA00022692"/>
    </source>
</evidence>
<name>A0A381VV28_9ZZZZ</name>
<comment type="similarity">
    <text evidence="2">Belongs to the GSP F family.</text>
</comment>
<evidence type="ECO:0000256" key="1">
    <source>
        <dbReference type="ARBA" id="ARBA00004429"/>
    </source>
</evidence>
<dbReference type="Gene3D" id="1.20.81.30">
    <property type="entry name" value="Type II secretion system (T2SS), domain F"/>
    <property type="match status" value="2"/>
</dbReference>
<keyword evidence="4" id="KW-0997">Cell inner membrane</keyword>
<sequence>MPNYACKLVDNSGAMTERSIAAKSMGELYQIIDKGGERLISAKKPAFNLSLDMDFNKLLGIEAKGKKLPPKDLNMFTRQLEMLLNTGIPMLDALNALEAAAVTDNLKKVVEKLKSRVTGGAQLSAAMDEQRKVFSNFYVKMVQAGEASGTLPMILGQIREFTVRDIEARAKVKKAMRYPMFVIGALFIAGYAQVAFVLPKMAKTLFSGMDKLPLPTRIMLGVSDFVSQYGLIFIVSMVVSIVLLKYYIGTPDGAYNFDLVKLNLPKFGAMVRSSVTARFSQMLNVLVSSGVQVVDALSIAAETVDNAVFEKALKKAKKDVLGGIPMSVALESKYMPGMATSLISIGERTGALSEMLDGVAEYFSSDMEDKMEGVMGAMEPILTLIITGFVAIFVLAVFLPMIENMTNMM</sequence>
<dbReference type="PRINTS" id="PR00812">
    <property type="entry name" value="BCTERIALGSPF"/>
</dbReference>
<comment type="subcellular location">
    <subcellularLocation>
        <location evidence="1">Cell inner membrane</location>
        <topology evidence="1">Multi-pass membrane protein</topology>
    </subcellularLocation>
</comment>
<dbReference type="GO" id="GO:0005886">
    <property type="term" value="C:plasma membrane"/>
    <property type="evidence" value="ECO:0007669"/>
    <property type="project" value="UniProtKB-SubCell"/>
</dbReference>
<dbReference type="EMBL" id="UINC01009705">
    <property type="protein sequence ID" value="SVA43467.1"/>
    <property type="molecule type" value="Genomic_DNA"/>
</dbReference>
<keyword evidence="7 8" id="KW-0472">Membrane</keyword>
<dbReference type="PANTHER" id="PTHR30012">
    <property type="entry name" value="GENERAL SECRETION PATHWAY PROTEIN"/>
    <property type="match status" value="1"/>
</dbReference>
<evidence type="ECO:0000256" key="4">
    <source>
        <dbReference type="ARBA" id="ARBA00022519"/>
    </source>
</evidence>